<evidence type="ECO:0000256" key="1">
    <source>
        <dbReference type="SAM" id="Phobius"/>
    </source>
</evidence>
<evidence type="ECO:0000313" key="2">
    <source>
        <dbReference type="EMBL" id="TCG11715.1"/>
    </source>
</evidence>
<protein>
    <submittedName>
        <fullName evidence="2">Uncharacterized protein</fullName>
    </submittedName>
</protein>
<dbReference type="EMBL" id="PSZO01000003">
    <property type="protein sequence ID" value="TCG11715.1"/>
    <property type="molecule type" value="Genomic_DNA"/>
</dbReference>
<comment type="caution">
    <text evidence="2">The sequence shown here is derived from an EMBL/GenBank/DDBJ whole genome shotgun (WGS) entry which is preliminary data.</text>
</comment>
<name>A0A4R0XQ68_9MOLU</name>
<organism evidence="2 3">
    <name type="scientific">Mycoplasma marinum</name>
    <dbReference type="NCBI Taxonomy" id="1937190"/>
    <lineage>
        <taxon>Bacteria</taxon>
        <taxon>Bacillati</taxon>
        <taxon>Mycoplasmatota</taxon>
        <taxon>Mollicutes</taxon>
        <taxon>Mycoplasmataceae</taxon>
        <taxon>Mycoplasma</taxon>
    </lineage>
</organism>
<accession>A0A4R0XQ68</accession>
<dbReference type="OrthoDB" id="9844769at2"/>
<feature type="transmembrane region" description="Helical" evidence="1">
    <location>
        <begin position="66"/>
        <end position="91"/>
    </location>
</feature>
<feature type="transmembrane region" description="Helical" evidence="1">
    <location>
        <begin position="20"/>
        <end position="43"/>
    </location>
</feature>
<proteinExistence type="predicted"/>
<keyword evidence="3" id="KW-1185">Reference proteome</keyword>
<sequence length="111" mass="12789">MDKIQKNIAKVEMTMGKRFLAGLINLVLAFTIVFPILNLYFMLTRNWTIGSKLMGYSFKIREDQKIVYILLATISVAFFFPIILILNLVFLSQGSKLMTEKFSNVKFIKAI</sequence>
<keyword evidence="1" id="KW-1133">Transmembrane helix</keyword>
<dbReference type="AlphaFoldDB" id="A0A4R0XQ68"/>
<reference evidence="2 3" key="1">
    <citation type="submission" date="2018-02" db="EMBL/GenBank/DDBJ databases">
        <title>Mycoplasma marinum and Mycoplasma todarodis sp. nov., moderately halophilic and psychrotolerant mycoplasmas isolated from cephalopods.</title>
        <authorList>
            <person name="Viver T."/>
        </authorList>
    </citation>
    <scope>NUCLEOTIDE SEQUENCE [LARGE SCALE GENOMIC DNA]</scope>
    <source>
        <strain evidence="2 3">PE</strain>
    </source>
</reference>
<evidence type="ECO:0000313" key="3">
    <source>
        <dbReference type="Proteomes" id="UP000294192"/>
    </source>
</evidence>
<dbReference type="RefSeq" id="WP_131598475.1">
    <property type="nucleotide sequence ID" value="NZ_PSZO01000003.1"/>
</dbReference>
<keyword evidence="1" id="KW-0812">Transmembrane</keyword>
<keyword evidence="1" id="KW-0472">Membrane</keyword>
<dbReference type="Proteomes" id="UP000294192">
    <property type="component" value="Unassembled WGS sequence"/>
</dbReference>
<gene>
    <name evidence="2" type="ORF">C4B24_01005</name>
</gene>